<evidence type="ECO:0000313" key="3">
    <source>
        <dbReference type="EMBL" id="SNZ21142.1"/>
    </source>
</evidence>
<dbReference type="AlphaFoldDB" id="A0A285PHD3"/>
<dbReference type="InterPro" id="IPR005064">
    <property type="entry name" value="BUG"/>
</dbReference>
<evidence type="ECO:0000313" key="4">
    <source>
        <dbReference type="Proteomes" id="UP000219439"/>
    </source>
</evidence>
<keyword evidence="3" id="KW-0675">Receptor</keyword>
<dbReference type="Proteomes" id="UP000219439">
    <property type="component" value="Unassembled WGS sequence"/>
</dbReference>
<feature type="chain" id="PRO_5012493192" evidence="2">
    <location>
        <begin position="25"/>
        <end position="321"/>
    </location>
</feature>
<dbReference type="PANTHER" id="PTHR42928">
    <property type="entry name" value="TRICARBOXYLATE-BINDING PROTEIN"/>
    <property type="match status" value="1"/>
</dbReference>
<dbReference type="Gene3D" id="3.40.190.150">
    <property type="entry name" value="Bordetella uptake gene, domain 1"/>
    <property type="match status" value="1"/>
</dbReference>
<dbReference type="Gene3D" id="3.40.190.10">
    <property type="entry name" value="Periplasmic binding protein-like II"/>
    <property type="match status" value="1"/>
</dbReference>
<dbReference type="PIRSF" id="PIRSF017082">
    <property type="entry name" value="YflP"/>
    <property type="match status" value="1"/>
</dbReference>
<organism evidence="3 4">
    <name type="scientific">Cohaesibacter gelatinilyticus</name>
    <dbReference type="NCBI Taxonomy" id="372072"/>
    <lineage>
        <taxon>Bacteria</taxon>
        <taxon>Pseudomonadati</taxon>
        <taxon>Pseudomonadota</taxon>
        <taxon>Alphaproteobacteria</taxon>
        <taxon>Hyphomicrobiales</taxon>
        <taxon>Cohaesibacteraceae</taxon>
    </lineage>
</organism>
<keyword evidence="4" id="KW-1185">Reference proteome</keyword>
<accession>A0A285PHD3</accession>
<dbReference type="SUPFAM" id="SSF53850">
    <property type="entry name" value="Periplasmic binding protein-like II"/>
    <property type="match status" value="1"/>
</dbReference>
<dbReference type="CDD" id="cd07012">
    <property type="entry name" value="PBP2_Bug_TTT"/>
    <property type="match status" value="1"/>
</dbReference>
<name>A0A285PHD3_9HYPH</name>
<dbReference type="OrthoDB" id="7374807at2"/>
<dbReference type="RefSeq" id="WP_097155526.1">
    <property type="nucleotide sequence ID" value="NZ_OBEL01000007.1"/>
</dbReference>
<proteinExistence type="inferred from homology"/>
<evidence type="ECO:0000256" key="2">
    <source>
        <dbReference type="SAM" id="SignalP"/>
    </source>
</evidence>
<sequence length="321" mass="33789">MYAAMKSILIGAAMAVASTTFSMADDYPKKPVSMIVAYSPGGGTDTAARILANYMNKHLGQRLIIRNKPGAGGQVGFSALARAKNDGYTIGFINIPSIFLVKMLRENVPFNMSDFEPIGNIQLDPVVLTVPADSPYKTFADFAKAAKAKPGGLTVGGDGPQSNNQLQLVVTEDALGIDVNFVPFNGSGPAITATIGKQVDASVPSASSATGQVKDGRLRALAVFAAKRYPYLPDVPTIAEASGTEVQNIGASMRGVAVPKGVLPEQKAVLEKAFKDVVNDPKFIAHIERLGLPLTYMSAAEFGDYLSSAEKSIGGYVELLK</sequence>
<protein>
    <submittedName>
        <fullName evidence="3">Tripartite-type tricarboxylate transporter, receptor component TctC</fullName>
    </submittedName>
</protein>
<feature type="signal peptide" evidence="2">
    <location>
        <begin position="1"/>
        <end position="24"/>
    </location>
</feature>
<dbReference type="PANTHER" id="PTHR42928:SF5">
    <property type="entry name" value="BLR1237 PROTEIN"/>
    <property type="match status" value="1"/>
</dbReference>
<dbReference type="Pfam" id="PF03401">
    <property type="entry name" value="TctC"/>
    <property type="match status" value="1"/>
</dbReference>
<comment type="similarity">
    <text evidence="1">Belongs to the UPF0065 (bug) family.</text>
</comment>
<keyword evidence="2" id="KW-0732">Signal</keyword>
<reference evidence="3 4" key="1">
    <citation type="submission" date="2017-09" db="EMBL/GenBank/DDBJ databases">
        <authorList>
            <person name="Ehlers B."/>
            <person name="Leendertz F.H."/>
        </authorList>
    </citation>
    <scope>NUCLEOTIDE SEQUENCE [LARGE SCALE GENOMIC DNA]</scope>
    <source>
        <strain evidence="3 4">DSM 18289</strain>
    </source>
</reference>
<dbReference type="EMBL" id="OBEL01000007">
    <property type="protein sequence ID" value="SNZ21142.1"/>
    <property type="molecule type" value="Genomic_DNA"/>
</dbReference>
<gene>
    <name evidence="3" type="ORF">SAMN06265368_4259</name>
</gene>
<evidence type="ECO:0000256" key="1">
    <source>
        <dbReference type="ARBA" id="ARBA00006987"/>
    </source>
</evidence>
<dbReference type="InterPro" id="IPR042100">
    <property type="entry name" value="Bug_dom1"/>
</dbReference>